<evidence type="ECO:0000313" key="1">
    <source>
        <dbReference type="EMBL" id="KAF6756883.1"/>
    </source>
</evidence>
<accession>A0A8H6I0Y2</accession>
<dbReference type="EMBL" id="JACGCI010000024">
    <property type="protein sequence ID" value="KAF6756883.1"/>
    <property type="molecule type" value="Genomic_DNA"/>
</dbReference>
<keyword evidence="2" id="KW-1185">Reference proteome</keyword>
<organism evidence="1 2">
    <name type="scientific">Ephemerocybe angulata</name>
    <dbReference type="NCBI Taxonomy" id="980116"/>
    <lineage>
        <taxon>Eukaryota</taxon>
        <taxon>Fungi</taxon>
        <taxon>Dikarya</taxon>
        <taxon>Basidiomycota</taxon>
        <taxon>Agaricomycotina</taxon>
        <taxon>Agaricomycetes</taxon>
        <taxon>Agaricomycetidae</taxon>
        <taxon>Agaricales</taxon>
        <taxon>Agaricineae</taxon>
        <taxon>Psathyrellaceae</taxon>
        <taxon>Ephemerocybe</taxon>
    </lineage>
</organism>
<comment type="caution">
    <text evidence="1">The sequence shown here is derived from an EMBL/GenBank/DDBJ whole genome shotgun (WGS) entry which is preliminary data.</text>
</comment>
<dbReference type="Proteomes" id="UP000521943">
    <property type="component" value="Unassembled WGS sequence"/>
</dbReference>
<reference evidence="1 2" key="1">
    <citation type="submission" date="2020-07" db="EMBL/GenBank/DDBJ databases">
        <title>Comparative genomics of pyrophilous fungi reveals a link between fire events and developmental genes.</title>
        <authorList>
            <consortium name="DOE Joint Genome Institute"/>
            <person name="Steindorff A.S."/>
            <person name="Carver A."/>
            <person name="Calhoun S."/>
            <person name="Stillman K."/>
            <person name="Liu H."/>
            <person name="Lipzen A."/>
            <person name="Pangilinan J."/>
            <person name="Labutti K."/>
            <person name="Bruns T.D."/>
            <person name="Grigoriev I.V."/>
        </authorList>
    </citation>
    <scope>NUCLEOTIDE SEQUENCE [LARGE SCALE GENOMIC DNA]</scope>
    <source>
        <strain evidence="1 2">CBS 144469</strain>
    </source>
</reference>
<gene>
    <name evidence="1" type="ORF">DFP72DRAFT_846259</name>
</gene>
<dbReference type="AlphaFoldDB" id="A0A8H6I0Y2"/>
<protein>
    <submittedName>
        <fullName evidence="1">Uncharacterized protein</fullName>
    </submittedName>
</protein>
<proteinExistence type="predicted"/>
<sequence length="361" mass="40070">MRSADFAVWPLRTHIFSGGYEKHDCTFERTTLALECAHPIVSHSETWGFDEGGIGGKRSGVGVPMTIATSRTLDRLLFWLWHPRAPGLEPPRARHENDNVAARCAGRVPGVSGSLEQLAWTYLACFSLSWVCLDLSHGQYSPEEIIPSNLASTNIDMKVRRAILKGVDISRGILVLVYGSGEVNSISDHLFGDASRVQVGRHMLPWVGSVWIPLLWWCARGQETLTISNVGNNGMIIWGAFLPEFLRAPSKHINGADIWYKLYIIPGSQIRSAKMPGSPEITAHSWAFVSQSGKTGSRHFTPKKEGQMSNVQVVPDTNYDGYSLSKYSSIRTGTNHHSVTILRPEHPEYIISTLYTLESKV</sequence>
<evidence type="ECO:0000313" key="2">
    <source>
        <dbReference type="Proteomes" id="UP000521943"/>
    </source>
</evidence>
<name>A0A8H6I0Y2_9AGAR</name>